<dbReference type="EMBL" id="UINC01059450">
    <property type="protein sequence ID" value="SVB82873.1"/>
    <property type="molecule type" value="Genomic_DNA"/>
</dbReference>
<sequence>MSDSVAKTILKQLGGNKFRMMTGAKNFMGFAEGLVMKIGRNSSNSNYLKITLNSMDTYDMEFAKVSKMGEKKSVTEYNNIYNDMLTDQFTAHTGMYTSLF</sequence>
<protein>
    <submittedName>
        <fullName evidence="1">Uncharacterized protein</fullName>
    </submittedName>
</protein>
<organism evidence="1">
    <name type="scientific">marine metagenome</name>
    <dbReference type="NCBI Taxonomy" id="408172"/>
    <lineage>
        <taxon>unclassified sequences</taxon>
        <taxon>metagenomes</taxon>
        <taxon>ecological metagenomes</taxon>
    </lineage>
</organism>
<reference evidence="1" key="1">
    <citation type="submission" date="2018-05" db="EMBL/GenBank/DDBJ databases">
        <authorList>
            <person name="Lanie J.A."/>
            <person name="Ng W.-L."/>
            <person name="Kazmierczak K.M."/>
            <person name="Andrzejewski T.M."/>
            <person name="Davidsen T.M."/>
            <person name="Wayne K.J."/>
            <person name="Tettelin H."/>
            <person name="Glass J.I."/>
            <person name="Rusch D."/>
            <person name="Podicherti R."/>
            <person name="Tsui H.-C.T."/>
            <person name="Winkler M.E."/>
        </authorList>
    </citation>
    <scope>NUCLEOTIDE SEQUENCE</scope>
</reference>
<name>A0A382H7X4_9ZZZZ</name>
<evidence type="ECO:0000313" key="1">
    <source>
        <dbReference type="EMBL" id="SVB82873.1"/>
    </source>
</evidence>
<dbReference type="AlphaFoldDB" id="A0A382H7X4"/>
<accession>A0A382H7X4</accession>
<gene>
    <name evidence="1" type="ORF">METZ01_LOCUS235727</name>
</gene>
<proteinExistence type="predicted"/>